<comment type="caution">
    <text evidence="2">The sequence shown here is derived from an EMBL/GenBank/DDBJ whole genome shotgun (WGS) entry which is preliminary data.</text>
</comment>
<proteinExistence type="predicted"/>
<name>A0ABQ9CZZ0_9PASS</name>
<evidence type="ECO:0000313" key="3">
    <source>
        <dbReference type="Proteomes" id="UP001145742"/>
    </source>
</evidence>
<reference evidence="2" key="1">
    <citation type="submission" date="2019-10" db="EMBL/GenBank/DDBJ databases">
        <authorList>
            <person name="Soares A.E.R."/>
            <person name="Aleixo A."/>
            <person name="Schneider P."/>
            <person name="Miyaki C.Y."/>
            <person name="Schneider M.P."/>
            <person name="Mello C."/>
            <person name="Vasconcelos A.T.R."/>
        </authorList>
    </citation>
    <scope>NUCLEOTIDE SEQUENCE</scope>
    <source>
        <tissue evidence="2">Muscle</tissue>
    </source>
</reference>
<organism evidence="2 3">
    <name type="scientific">Willisornis vidua</name>
    <name type="common">Xingu scale-backed antbird</name>
    <dbReference type="NCBI Taxonomy" id="1566151"/>
    <lineage>
        <taxon>Eukaryota</taxon>
        <taxon>Metazoa</taxon>
        <taxon>Chordata</taxon>
        <taxon>Craniata</taxon>
        <taxon>Vertebrata</taxon>
        <taxon>Euteleostomi</taxon>
        <taxon>Archelosauria</taxon>
        <taxon>Archosauria</taxon>
        <taxon>Dinosauria</taxon>
        <taxon>Saurischia</taxon>
        <taxon>Theropoda</taxon>
        <taxon>Coelurosauria</taxon>
        <taxon>Aves</taxon>
        <taxon>Neognathae</taxon>
        <taxon>Neoaves</taxon>
        <taxon>Telluraves</taxon>
        <taxon>Australaves</taxon>
        <taxon>Passeriformes</taxon>
        <taxon>Thamnophilidae</taxon>
        <taxon>Willisornis</taxon>
    </lineage>
</organism>
<sequence>MLCLMPPRSLTTHGHISDSKYVAHTTGSPSWANEPYWILDDYARGTDYEAGSEPEESSGQALLGKVTI</sequence>
<gene>
    <name evidence="2" type="ORF">WISP_115642</name>
</gene>
<protein>
    <submittedName>
        <fullName evidence="2">Uncharacterized protein</fullName>
    </submittedName>
</protein>
<evidence type="ECO:0000313" key="2">
    <source>
        <dbReference type="EMBL" id="KAJ7409274.1"/>
    </source>
</evidence>
<accession>A0ABQ9CZZ0</accession>
<evidence type="ECO:0000256" key="1">
    <source>
        <dbReference type="SAM" id="MobiDB-lite"/>
    </source>
</evidence>
<feature type="region of interest" description="Disordered" evidence="1">
    <location>
        <begin position="47"/>
        <end position="68"/>
    </location>
</feature>
<keyword evidence="3" id="KW-1185">Reference proteome</keyword>
<dbReference type="Proteomes" id="UP001145742">
    <property type="component" value="Unassembled WGS sequence"/>
</dbReference>
<dbReference type="EMBL" id="WHWB01034480">
    <property type="protein sequence ID" value="KAJ7409274.1"/>
    <property type="molecule type" value="Genomic_DNA"/>
</dbReference>